<sequence length="391" mass="43107">MKQVAVIPPPLPPKTRRAPPGTSTTVLKSPDSNLDYGIQTPHSQFSISPATSDSHVVKILINPQDGQVRNKSESKTVISESGPCVRLSVNGNDSSDMIQKTENYSKNDQSKPFFLYGPYSYNGTMTSGQVSPSDTLDSGTCSDLDGTPPPLPRKKNSGVSITVINNQHKRVSSIASSGVDADSDDNDSNVSYDSLNSGDVQSEFTRKSPEPKTEEKSIFPQNLLQDIRDRTVKLTQVDIEHSSDEQEELTETRSVIVPPVITHEKLKGGNFENVSRGHIVDESTYEERKQKEIHQEMVRVFNDLAFDSDKLIKFHLNEHHSDDDTKSVQKSSARDDESFAGYRDYLGVDGAATIRSAKGTIRGVKNRVRAGIATFLQIGNTTRVSFSFLEK</sequence>
<dbReference type="Proteomes" id="UP000192223">
    <property type="component" value="Unplaced"/>
</dbReference>
<name>A0A1W4XDP8_AGRPL</name>
<gene>
    <name evidence="3 4 5" type="primary">LOC108740652</name>
</gene>
<evidence type="ECO:0000256" key="1">
    <source>
        <dbReference type="SAM" id="MobiDB-lite"/>
    </source>
</evidence>
<protein>
    <submittedName>
        <fullName evidence="3 4">Glutaredoxin domain-containing cysteine-rich protein CG31559-like</fullName>
    </submittedName>
</protein>
<feature type="compositionally biased region" description="Low complexity" evidence="1">
    <location>
        <begin position="188"/>
        <end position="197"/>
    </location>
</feature>
<reference evidence="3 4" key="1">
    <citation type="submission" date="2025-04" db="UniProtKB">
        <authorList>
            <consortium name="RefSeq"/>
        </authorList>
    </citation>
    <scope>IDENTIFICATION</scope>
    <source>
        <tissue evidence="3 4">Entire body</tissue>
    </source>
</reference>
<feature type="compositionally biased region" description="Polar residues" evidence="1">
    <location>
        <begin position="21"/>
        <end position="32"/>
    </location>
</feature>
<dbReference type="OrthoDB" id="423313at2759"/>
<feature type="region of interest" description="Disordered" evidence="1">
    <location>
        <begin position="126"/>
        <end position="157"/>
    </location>
</feature>
<feature type="compositionally biased region" description="Basic and acidic residues" evidence="1">
    <location>
        <begin position="204"/>
        <end position="217"/>
    </location>
</feature>
<proteinExistence type="predicted"/>
<organism evidence="2 4">
    <name type="scientific">Agrilus planipennis</name>
    <name type="common">Emerald ash borer</name>
    <name type="synonym">Agrilus marcopoli</name>
    <dbReference type="NCBI Taxonomy" id="224129"/>
    <lineage>
        <taxon>Eukaryota</taxon>
        <taxon>Metazoa</taxon>
        <taxon>Ecdysozoa</taxon>
        <taxon>Arthropoda</taxon>
        <taxon>Hexapoda</taxon>
        <taxon>Insecta</taxon>
        <taxon>Pterygota</taxon>
        <taxon>Neoptera</taxon>
        <taxon>Endopterygota</taxon>
        <taxon>Coleoptera</taxon>
        <taxon>Polyphaga</taxon>
        <taxon>Elateriformia</taxon>
        <taxon>Buprestoidea</taxon>
        <taxon>Buprestidae</taxon>
        <taxon>Agrilinae</taxon>
        <taxon>Agrilus</taxon>
    </lineage>
</organism>
<evidence type="ECO:0000313" key="2">
    <source>
        <dbReference type="Proteomes" id="UP000192223"/>
    </source>
</evidence>
<feature type="region of interest" description="Disordered" evidence="1">
    <location>
        <begin position="1"/>
        <end position="36"/>
    </location>
</feature>
<feature type="compositionally biased region" description="Polar residues" evidence="1">
    <location>
        <begin position="126"/>
        <end position="141"/>
    </location>
</feature>
<dbReference type="AlphaFoldDB" id="A0A1W4XDP8"/>
<evidence type="ECO:0000313" key="3">
    <source>
        <dbReference type="RefSeq" id="XP_018330548.1"/>
    </source>
</evidence>
<accession>A0A1W4XDP8</accession>
<dbReference type="RefSeq" id="XP_018330548.1">
    <property type="nucleotide sequence ID" value="XM_018475046.1"/>
</dbReference>
<evidence type="ECO:0000313" key="5">
    <source>
        <dbReference type="RefSeq" id="XP_018330566.1"/>
    </source>
</evidence>
<dbReference type="STRING" id="224129.A0A1W4XDP8"/>
<feature type="region of interest" description="Disordered" evidence="1">
    <location>
        <begin position="173"/>
        <end position="217"/>
    </location>
</feature>
<dbReference type="GeneID" id="108740652"/>
<evidence type="ECO:0000313" key="4">
    <source>
        <dbReference type="RefSeq" id="XP_018330558.1"/>
    </source>
</evidence>
<dbReference type="RefSeq" id="XP_018330566.1">
    <property type="nucleotide sequence ID" value="XM_018475064.1"/>
</dbReference>
<keyword evidence="2" id="KW-1185">Reference proteome</keyword>
<dbReference type="KEGG" id="apln:108740652"/>
<dbReference type="RefSeq" id="XP_018330558.1">
    <property type="nucleotide sequence ID" value="XM_018475056.1"/>
</dbReference>